<keyword evidence="2" id="KW-1185">Reference proteome</keyword>
<reference evidence="1" key="1">
    <citation type="submission" date="2022-10" db="EMBL/GenBank/DDBJ databases">
        <title>Culturing micro-colonial fungi from biological soil crusts in the Mojave desert and describing Neophaeococcomyces mojavensis, and introducing the new genera and species Taxawa tesnikishii.</title>
        <authorList>
            <person name="Kurbessoian T."/>
            <person name="Stajich J.E."/>
        </authorList>
    </citation>
    <scope>NUCLEOTIDE SEQUENCE</scope>
    <source>
        <strain evidence="1">JES_115</strain>
    </source>
</reference>
<gene>
    <name evidence="1" type="primary">CSR1_1</name>
    <name evidence="1" type="ORF">H2199_002078</name>
</gene>
<protein>
    <submittedName>
        <fullName evidence="1">Phosphatidylinositol transfer protein csr1</fullName>
    </submittedName>
</protein>
<dbReference type="EMBL" id="JAPDRP010000005">
    <property type="protein sequence ID" value="KAJ9647092.1"/>
    <property type="molecule type" value="Genomic_DNA"/>
</dbReference>
<proteinExistence type="predicted"/>
<sequence>MFARPLCRTSITASTTRAALSSHLSQSSRIQAHYIQHFTSSRLCYQQYTNSSARAFNPKKNSISPTNLVIALSLSIVGAFIFKRYTTSLHPSPRDDQLAKPQVSTLPTDHDFLELLGMPSQIQPGRPGNLTADQEAKLRELWALTLKVFGVTGERTSLDVPNGTATPTPASSESASLSTPDKKKKGRLSLFSKKHKDDNDGSSTASSGAATPTDLSTLSDEDDKHGQTKAYREALAKSSPEELRNAFWSMTKHDHPDGLLLRFLRARKWDVGAALVMLISTMHWRATEMHVDSDIMAKGELGMMDETRSASAAERKEGEDFISQMRMGKSFLHGIDREGRPMCFVRVRLHRQGEQSEASLERFTVYTIETARMLLRPPVDTATIVFDMTNFSMSNMDYTPVKFMIKCFEANYPESLGAVLVHKSPWIFQGIWNIIRGWLDPVVAGKVHFTKNVEELETYVPRTQIPRELGGDEDWEYRYVEPQPGENDAMKDVQSRQRLVEEREGLVRRYEELLLDWIGGGGEAAGRSEERNKIAEELRRNYWNLDPYVRARSLYDRTGVIQRGGALQFYPPPRREVVTSSDDLD</sequence>
<dbReference type="Proteomes" id="UP001172680">
    <property type="component" value="Unassembled WGS sequence"/>
</dbReference>
<name>A0ACC2ZHT1_9PEZI</name>
<evidence type="ECO:0000313" key="1">
    <source>
        <dbReference type="EMBL" id="KAJ9647092.1"/>
    </source>
</evidence>
<evidence type="ECO:0000313" key="2">
    <source>
        <dbReference type="Proteomes" id="UP001172680"/>
    </source>
</evidence>
<comment type="caution">
    <text evidence="1">The sequence shown here is derived from an EMBL/GenBank/DDBJ whole genome shotgun (WGS) entry which is preliminary data.</text>
</comment>
<organism evidence="1 2">
    <name type="scientific">Coniosporium tulheliwenetii</name>
    <dbReference type="NCBI Taxonomy" id="3383036"/>
    <lineage>
        <taxon>Eukaryota</taxon>
        <taxon>Fungi</taxon>
        <taxon>Dikarya</taxon>
        <taxon>Ascomycota</taxon>
        <taxon>Pezizomycotina</taxon>
        <taxon>Dothideomycetes</taxon>
        <taxon>Dothideomycetes incertae sedis</taxon>
        <taxon>Coniosporium</taxon>
    </lineage>
</organism>
<accession>A0ACC2ZHT1</accession>